<feature type="signal peptide" evidence="4">
    <location>
        <begin position="1"/>
        <end position="25"/>
    </location>
</feature>
<keyword evidence="3" id="KW-0802">TPR repeat</keyword>
<dbReference type="Pfam" id="PF13432">
    <property type="entry name" value="TPR_16"/>
    <property type="match status" value="1"/>
</dbReference>
<feature type="repeat" description="TPR" evidence="3">
    <location>
        <begin position="73"/>
        <end position="106"/>
    </location>
</feature>
<feature type="chain" id="PRO_5013910840" description="Leucine-binding protein domain-containing protein" evidence="4">
    <location>
        <begin position="26"/>
        <end position="551"/>
    </location>
</feature>
<dbReference type="InterPro" id="IPR028081">
    <property type="entry name" value="Leu-bd"/>
</dbReference>
<protein>
    <recommendedName>
        <fullName evidence="5">Leucine-binding protein domain-containing protein</fullName>
    </recommendedName>
</protein>
<dbReference type="Pfam" id="PF13458">
    <property type="entry name" value="Peripla_BP_6"/>
    <property type="match status" value="1"/>
</dbReference>
<gene>
    <name evidence="6" type="ORF">CRI93_12920</name>
</gene>
<dbReference type="InterPro" id="IPR011990">
    <property type="entry name" value="TPR-like_helical_dom_sf"/>
</dbReference>
<dbReference type="Gene3D" id="1.25.40.10">
    <property type="entry name" value="Tetratricopeptide repeat domain"/>
    <property type="match status" value="1"/>
</dbReference>
<evidence type="ECO:0000313" key="6">
    <source>
        <dbReference type="EMBL" id="PEN05412.1"/>
    </source>
</evidence>
<dbReference type="InterPro" id="IPR019734">
    <property type="entry name" value="TPR_rpt"/>
</dbReference>
<evidence type="ECO:0000259" key="5">
    <source>
        <dbReference type="Pfam" id="PF13458"/>
    </source>
</evidence>
<dbReference type="SUPFAM" id="SSF53822">
    <property type="entry name" value="Periplasmic binding protein-like I"/>
    <property type="match status" value="1"/>
</dbReference>
<dbReference type="EMBL" id="PDEP01000014">
    <property type="protein sequence ID" value="PEN05412.1"/>
    <property type="molecule type" value="Genomic_DNA"/>
</dbReference>
<sequence length="551" mass="61466">MRPIMWRWIPILLVLLVGLAPGAMAQQNDEIPENEDAELLFEEGLAAFEDGDYTEAYRRFRATVEYPLHQKTTAALLMGGRALYRAGRYDDAISILETLLDRYPDTTYRGQANQIISYARDGLQDGQSAPDTLRIGLMLNLEGEEAARSQAFFNGVRLAVDRHNGVQRRYVLPPELSNQADDVTVHDTSDLFDDERAENDGSAVFTTPRDTIVVDSLQAVTEQVGRPRRAAKMHVRQFHTGESGTEQSLRAAVDSLVRMDQVDVIVGPFYSRQAQIAGAAAEEAGVVFVAPLATEASVSAGRRYVFQANPSIEMRGRAMARYAAESLLIGSTAIVYERGRDLSQRMANGFREEARSIGMNIPFTYEVETPRAWASLPTAIRSDSTITDSMMTAAEAIYLPFTGRNAGGRIQEALVGLERMRLGIRALGNAEWHNLGIENEASKFTATYTNDFYVNTTRPEVQDFVRNYEILTGTSPDADTPIIRRLAYTGHDVTDYLLNGLDASSTRIRPDMLRRAALYEGLGIRIDFSQGNINQGLFIHRYRNNRLERVQ</sequence>
<dbReference type="InterPro" id="IPR051010">
    <property type="entry name" value="BCAA_transport"/>
</dbReference>
<proteinExistence type="inferred from homology"/>
<evidence type="ECO:0000256" key="3">
    <source>
        <dbReference type="PROSITE-ProRule" id="PRU00339"/>
    </source>
</evidence>
<comment type="similarity">
    <text evidence="1">Belongs to the leucine-binding protein family.</text>
</comment>
<organism evidence="6 7">
    <name type="scientific">Longimonas halophila</name>
    <dbReference type="NCBI Taxonomy" id="1469170"/>
    <lineage>
        <taxon>Bacteria</taxon>
        <taxon>Pseudomonadati</taxon>
        <taxon>Rhodothermota</taxon>
        <taxon>Rhodothermia</taxon>
        <taxon>Rhodothermales</taxon>
        <taxon>Salisaetaceae</taxon>
        <taxon>Longimonas</taxon>
    </lineage>
</organism>
<dbReference type="Gene3D" id="3.40.50.2300">
    <property type="match status" value="2"/>
</dbReference>
<dbReference type="PANTHER" id="PTHR30483:SF6">
    <property type="entry name" value="PERIPLASMIC BINDING PROTEIN OF ABC TRANSPORTER FOR NATURAL AMINO ACIDS"/>
    <property type="match status" value="1"/>
</dbReference>
<name>A0A2H3NXZ4_9BACT</name>
<evidence type="ECO:0000256" key="1">
    <source>
        <dbReference type="ARBA" id="ARBA00010062"/>
    </source>
</evidence>
<evidence type="ECO:0000256" key="2">
    <source>
        <dbReference type="ARBA" id="ARBA00022729"/>
    </source>
</evidence>
<dbReference type="PROSITE" id="PS50005">
    <property type="entry name" value="TPR"/>
    <property type="match status" value="1"/>
</dbReference>
<dbReference type="InterPro" id="IPR028082">
    <property type="entry name" value="Peripla_BP_I"/>
</dbReference>
<keyword evidence="2 4" id="KW-0732">Signal</keyword>
<dbReference type="SUPFAM" id="SSF48452">
    <property type="entry name" value="TPR-like"/>
    <property type="match status" value="1"/>
</dbReference>
<evidence type="ECO:0000313" key="7">
    <source>
        <dbReference type="Proteomes" id="UP000221024"/>
    </source>
</evidence>
<evidence type="ECO:0000256" key="4">
    <source>
        <dbReference type="SAM" id="SignalP"/>
    </source>
</evidence>
<feature type="domain" description="Leucine-binding protein" evidence="5">
    <location>
        <begin position="247"/>
        <end position="511"/>
    </location>
</feature>
<reference evidence="6 7" key="1">
    <citation type="submission" date="2017-10" db="EMBL/GenBank/DDBJ databases">
        <title>Draft genome of Longimonas halophila.</title>
        <authorList>
            <person name="Goh K.M."/>
            <person name="Shamsir M.S."/>
            <person name="Lim S.W."/>
        </authorList>
    </citation>
    <scope>NUCLEOTIDE SEQUENCE [LARGE SCALE GENOMIC DNA]</scope>
    <source>
        <strain evidence="6 7">KCTC 42399</strain>
    </source>
</reference>
<dbReference type="AlphaFoldDB" id="A0A2H3NXZ4"/>
<dbReference type="Proteomes" id="UP000221024">
    <property type="component" value="Unassembled WGS sequence"/>
</dbReference>
<dbReference type="PANTHER" id="PTHR30483">
    <property type="entry name" value="LEUCINE-SPECIFIC-BINDING PROTEIN"/>
    <property type="match status" value="1"/>
</dbReference>
<comment type="caution">
    <text evidence="6">The sequence shown here is derived from an EMBL/GenBank/DDBJ whole genome shotgun (WGS) entry which is preliminary data.</text>
</comment>
<keyword evidence="7" id="KW-1185">Reference proteome</keyword>
<accession>A0A2H3NXZ4</accession>
<dbReference type="OrthoDB" id="1490175at2"/>